<dbReference type="InterPro" id="IPR009833">
    <property type="entry name" value="DUF1398"/>
</dbReference>
<keyword evidence="2" id="KW-1185">Reference proteome</keyword>
<dbReference type="KEGG" id="chih:GWR21_11355"/>
<name>A0A6B9ZFQ9_9BACT</name>
<gene>
    <name evidence="1" type="ORF">GWR21_11355</name>
</gene>
<evidence type="ECO:0000313" key="1">
    <source>
        <dbReference type="EMBL" id="QHS60174.1"/>
    </source>
</evidence>
<proteinExistence type="predicted"/>
<dbReference type="InterPro" id="IPR036696">
    <property type="entry name" value="YdfO-like_sf"/>
</dbReference>
<dbReference type="Pfam" id="PF07166">
    <property type="entry name" value="DUF1398"/>
    <property type="match status" value="1"/>
</dbReference>
<protein>
    <submittedName>
        <fullName evidence="1">DUF1398 domain-containing protein</fullName>
    </submittedName>
</protein>
<accession>A0A6B9ZFQ9</accession>
<dbReference type="SUPFAM" id="SSF160419">
    <property type="entry name" value="YdfO-like"/>
    <property type="match status" value="1"/>
</dbReference>
<organism evidence="1 2">
    <name type="scientific">Chitinophaga agri</name>
    <dbReference type="NCBI Taxonomy" id="2703787"/>
    <lineage>
        <taxon>Bacteria</taxon>
        <taxon>Pseudomonadati</taxon>
        <taxon>Bacteroidota</taxon>
        <taxon>Chitinophagia</taxon>
        <taxon>Chitinophagales</taxon>
        <taxon>Chitinophagaceae</taxon>
        <taxon>Chitinophaga</taxon>
    </lineage>
</organism>
<dbReference type="EMBL" id="CP048113">
    <property type="protein sequence ID" value="QHS60174.1"/>
    <property type="molecule type" value="Genomic_DNA"/>
</dbReference>
<dbReference type="Proteomes" id="UP000476411">
    <property type="component" value="Chromosome"/>
</dbReference>
<dbReference type="AlphaFoldDB" id="A0A6B9ZFQ9"/>
<reference evidence="1 2" key="1">
    <citation type="submission" date="2020-01" db="EMBL/GenBank/DDBJ databases">
        <title>Complete genome sequence of Chitinophaga sp. H33E-04 isolated from quinoa roots.</title>
        <authorList>
            <person name="Weon H.-Y."/>
            <person name="Lee S.A."/>
        </authorList>
    </citation>
    <scope>NUCLEOTIDE SEQUENCE [LARGE SCALE GENOMIC DNA]</scope>
    <source>
        <strain evidence="1 2">H33E-04</strain>
    </source>
</reference>
<dbReference type="RefSeq" id="WP_162331866.1">
    <property type="nucleotide sequence ID" value="NZ_CP048113.1"/>
</dbReference>
<dbReference type="Gene3D" id="3.30.1810.10">
    <property type="entry name" value="YdfO-like"/>
    <property type="match status" value="1"/>
</dbReference>
<evidence type="ECO:0000313" key="2">
    <source>
        <dbReference type="Proteomes" id="UP000476411"/>
    </source>
</evidence>
<sequence>MFTLEQVKAAHAKVRSGADFPKYIQEIRTLGLRRYEFLVSNGETVYYGDAATKIASQPMYAPLAIAEKPSAADLRHTIAIHQQGQTDFMTFCVQAAAAGVEKWVIDTEKMVCTYVDANGGTMVEEPIPAVDHV</sequence>